<gene>
    <name evidence="2" type="ORF">PHPALM_31919</name>
</gene>
<feature type="region of interest" description="Disordered" evidence="1">
    <location>
        <begin position="138"/>
        <end position="184"/>
    </location>
</feature>
<organism evidence="2 3">
    <name type="scientific">Phytophthora palmivora</name>
    <dbReference type="NCBI Taxonomy" id="4796"/>
    <lineage>
        <taxon>Eukaryota</taxon>
        <taxon>Sar</taxon>
        <taxon>Stramenopiles</taxon>
        <taxon>Oomycota</taxon>
        <taxon>Peronosporomycetes</taxon>
        <taxon>Peronosporales</taxon>
        <taxon>Peronosporaceae</taxon>
        <taxon>Phytophthora</taxon>
    </lineage>
</organism>
<reference evidence="2 3" key="1">
    <citation type="journal article" date="2017" name="Genome Biol. Evol.">
        <title>Phytophthora megakarya and P. palmivora, closely related causal agents of cacao black pod rot, underwent increases in genome sizes and gene numbers by different mechanisms.</title>
        <authorList>
            <person name="Ali S.S."/>
            <person name="Shao J."/>
            <person name="Lary D.J."/>
            <person name="Kronmiller B."/>
            <person name="Shen D."/>
            <person name="Strem M.D."/>
            <person name="Amoako-Attah I."/>
            <person name="Akrofi A.Y."/>
            <person name="Begoude B.A."/>
            <person name="Ten Hoopen G.M."/>
            <person name="Coulibaly K."/>
            <person name="Kebe B.I."/>
            <person name="Melnick R.L."/>
            <person name="Guiltinan M.J."/>
            <person name="Tyler B.M."/>
            <person name="Meinhardt L.W."/>
            <person name="Bailey B.A."/>
        </authorList>
    </citation>
    <scope>NUCLEOTIDE SEQUENCE [LARGE SCALE GENOMIC DNA]</scope>
    <source>
        <strain evidence="3">sbr112.9</strain>
    </source>
</reference>
<name>A0A2P4X1D1_9STRA</name>
<feature type="compositionally biased region" description="Basic and acidic residues" evidence="1">
    <location>
        <begin position="173"/>
        <end position="184"/>
    </location>
</feature>
<dbReference type="EMBL" id="NCKW01017198">
    <property type="protein sequence ID" value="POM59362.1"/>
    <property type="molecule type" value="Genomic_DNA"/>
</dbReference>
<accession>A0A2P4X1D1</accession>
<proteinExistence type="predicted"/>
<sequence length="184" mass="20957">MSGVGSRVQGVKNSFDDDLLTTLCEASWGISANDLTDEFLQEQIHAITDSYQNHVLPPSRVTDYFKSCNLLIKKYGFTSFFEGEKGIKKKCKLLINSLPELLKEKVKNEIGYRSPDSRTSVLKLSKLINQQALEQVIEDRALKRSKGPAQKSKPRDQPRPFQNKKRQANKQPHQPDTRPKKLKS</sequence>
<evidence type="ECO:0000313" key="2">
    <source>
        <dbReference type="EMBL" id="POM59362.1"/>
    </source>
</evidence>
<dbReference type="Proteomes" id="UP000237271">
    <property type="component" value="Unassembled WGS sequence"/>
</dbReference>
<evidence type="ECO:0000256" key="1">
    <source>
        <dbReference type="SAM" id="MobiDB-lite"/>
    </source>
</evidence>
<dbReference type="AlphaFoldDB" id="A0A2P4X1D1"/>
<evidence type="ECO:0000313" key="3">
    <source>
        <dbReference type="Proteomes" id="UP000237271"/>
    </source>
</evidence>
<protein>
    <submittedName>
        <fullName evidence="2">Uncharacterized protein</fullName>
    </submittedName>
</protein>
<comment type="caution">
    <text evidence="2">The sequence shown here is derived from an EMBL/GenBank/DDBJ whole genome shotgun (WGS) entry which is preliminary data.</text>
</comment>
<dbReference type="OrthoDB" id="104157at2759"/>
<keyword evidence="3" id="KW-1185">Reference proteome</keyword>